<sequence>MEHEVLRNLSGRQRELLELVAEGCVKSKALANKTGIAAGTVDNQLQQAAKTLGVVGRHAAAERYSALKENSHDPSHVRISPLPTPWEITPSRKAGAVRRGLKGVGRFFLGPALGGEEFRLRWDQITLRIMWVAVVCLTTFLALVLFVLGIIKTFD</sequence>
<evidence type="ECO:0000259" key="2">
    <source>
        <dbReference type="SMART" id="SM00421"/>
    </source>
</evidence>
<dbReference type="Pfam" id="PF08281">
    <property type="entry name" value="Sigma70_r4_2"/>
    <property type="match status" value="1"/>
</dbReference>
<feature type="domain" description="HTH luxR-type" evidence="2">
    <location>
        <begin position="6"/>
        <end position="64"/>
    </location>
</feature>
<dbReference type="InterPro" id="IPR036388">
    <property type="entry name" value="WH-like_DNA-bd_sf"/>
</dbReference>
<dbReference type="RefSeq" id="WP_339586761.1">
    <property type="nucleotide sequence ID" value="NZ_JBBHJZ010000002.1"/>
</dbReference>
<feature type="transmembrane region" description="Helical" evidence="1">
    <location>
        <begin position="129"/>
        <end position="151"/>
    </location>
</feature>
<gene>
    <name evidence="3" type="ORF">WG901_09155</name>
</gene>
<name>A0ABU8RUL9_9SPHN</name>
<keyword evidence="1" id="KW-0812">Transmembrane</keyword>
<dbReference type="InterPro" id="IPR016032">
    <property type="entry name" value="Sig_transdc_resp-reg_C-effctor"/>
</dbReference>
<comment type="caution">
    <text evidence="3">The sequence shown here is derived from an EMBL/GenBank/DDBJ whole genome shotgun (WGS) entry which is preliminary data.</text>
</comment>
<dbReference type="InterPro" id="IPR000792">
    <property type="entry name" value="Tscrpt_reg_LuxR_C"/>
</dbReference>
<organism evidence="3 4">
    <name type="scientific">Novosphingobium anseongense</name>
    <dbReference type="NCBI Taxonomy" id="3133436"/>
    <lineage>
        <taxon>Bacteria</taxon>
        <taxon>Pseudomonadati</taxon>
        <taxon>Pseudomonadota</taxon>
        <taxon>Alphaproteobacteria</taxon>
        <taxon>Sphingomonadales</taxon>
        <taxon>Sphingomonadaceae</taxon>
        <taxon>Novosphingobium</taxon>
    </lineage>
</organism>
<dbReference type="EMBL" id="JBBHJZ010000002">
    <property type="protein sequence ID" value="MEJ5976799.1"/>
    <property type="molecule type" value="Genomic_DNA"/>
</dbReference>
<protein>
    <submittedName>
        <fullName evidence="3">Sigma factor-like helix-turn-helix DNA-binding protein</fullName>
    </submittedName>
</protein>
<evidence type="ECO:0000256" key="1">
    <source>
        <dbReference type="SAM" id="Phobius"/>
    </source>
</evidence>
<dbReference type="Proteomes" id="UP001361239">
    <property type="component" value="Unassembled WGS sequence"/>
</dbReference>
<accession>A0ABU8RUL9</accession>
<keyword evidence="1" id="KW-1133">Transmembrane helix</keyword>
<reference evidence="3 4" key="1">
    <citation type="submission" date="2024-03" db="EMBL/GenBank/DDBJ databases">
        <authorList>
            <person name="Jo J.-H."/>
        </authorList>
    </citation>
    <scope>NUCLEOTIDE SEQUENCE [LARGE SCALE GENOMIC DNA]</scope>
    <source>
        <strain evidence="3 4">PS1R-30</strain>
    </source>
</reference>
<evidence type="ECO:0000313" key="4">
    <source>
        <dbReference type="Proteomes" id="UP001361239"/>
    </source>
</evidence>
<dbReference type="SUPFAM" id="SSF46894">
    <property type="entry name" value="C-terminal effector domain of the bipartite response regulators"/>
    <property type="match status" value="1"/>
</dbReference>
<dbReference type="InterPro" id="IPR013249">
    <property type="entry name" value="RNA_pol_sigma70_r4_t2"/>
</dbReference>
<keyword evidence="4" id="KW-1185">Reference proteome</keyword>
<dbReference type="Gene3D" id="1.10.10.10">
    <property type="entry name" value="Winged helix-like DNA-binding domain superfamily/Winged helix DNA-binding domain"/>
    <property type="match status" value="1"/>
</dbReference>
<evidence type="ECO:0000313" key="3">
    <source>
        <dbReference type="EMBL" id="MEJ5976799.1"/>
    </source>
</evidence>
<dbReference type="SMART" id="SM00421">
    <property type="entry name" value="HTH_LUXR"/>
    <property type="match status" value="1"/>
</dbReference>
<proteinExistence type="predicted"/>
<keyword evidence="1" id="KW-0472">Membrane</keyword>